<name>F2NHT4_DESAR</name>
<evidence type="ECO:0000256" key="4">
    <source>
        <dbReference type="ARBA" id="ARBA00023066"/>
    </source>
</evidence>
<dbReference type="GO" id="GO:0005829">
    <property type="term" value="C:cytosol"/>
    <property type="evidence" value="ECO:0007669"/>
    <property type="project" value="TreeGrafter"/>
</dbReference>
<dbReference type="STRING" id="880072.Desac_1565"/>
<sequence length="170" mass="19468">MHLKQKAAPNGAGLYYSSSKGRGRELEKPEVGFGQHLMLDGYGCPYDYLTDLDRIYEFLNQCPDVIHMTKIMPPYAFKYSGKVPQDWGLSGFVLIAESHISVHTFPEKGYLSIDIFSCKSFDADKAIDYSEKVFRIATREIQLVDRGLEFPRNIGVVTRFLTDERKNMRI</sequence>
<gene>
    <name evidence="11" type="ordered locus">Desac_1565</name>
</gene>
<dbReference type="Proteomes" id="UP000000483">
    <property type="component" value="Chromosome"/>
</dbReference>
<dbReference type="NCBIfam" id="TIGR03330">
    <property type="entry name" value="SAM_DCase_Bsu"/>
    <property type="match status" value="1"/>
</dbReference>
<evidence type="ECO:0000256" key="10">
    <source>
        <dbReference type="SAM" id="MobiDB-lite"/>
    </source>
</evidence>
<reference evidence="12" key="2">
    <citation type="submission" date="2011-03" db="EMBL/GenBank/DDBJ databases">
        <title>The complete genome of Desulfobacca acetoxidans DSM 11109.</title>
        <authorList>
            <consortium name="US DOE Joint Genome Institute (JGI-PGF)"/>
            <person name="Lucas S."/>
            <person name="Copeland A."/>
            <person name="Lapidus A."/>
            <person name="Bruce D."/>
            <person name="Goodwin L."/>
            <person name="Pitluck S."/>
            <person name="Peters L."/>
            <person name="Kyrpides N."/>
            <person name="Mavromatis K."/>
            <person name="Ivanova N."/>
            <person name="Ovchinnikova G."/>
            <person name="Teshima H."/>
            <person name="Detter J.C."/>
            <person name="Han C."/>
            <person name="Land M."/>
            <person name="Hauser L."/>
            <person name="Markowitz V."/>
            <person name="Cheng J.-F."/>
            <person name="Hugenholtz P."/>
            <person name="Woyke T."/>
            <person name="Wu D."/>
            <person name="Spring S."/>
            <person name="Schueler E."/>
            <person name="Brambilla E."/>
            <person name="Klenk H.-P."/>
            <person name="Eisen J.A."/>
        </authorList>
    </citation>
    <scope>NUCLEOTIDE SEQUENCE [LARGE SCALE GENOMIC DNA]</scope>
    <source>
        <strain evidence="12">ATCC 700848 / DSM 11109 / ASRB2</strain>
    </source>
</reference>
<evidence type="ECO:0000256" key="6">
    <source>
        <dbReference type="ARBA" id="ARBA00023145"/>
    </source>
</evidence>
<keyword evidence="9" id="KW-0670">Pyruvate</keyword>
<dbReference type="HOGENOM" id="CLU_125470_2_2_7"/>
<evidence type="ECO:0000313" key="12">
    <source>
        <dbReference type="Proteomes" id="UP000000483"/>
    </source>
</evidence>
<dbReference type="Gene3D" id="3.60.90.10">
    <property type="entry name" value="S-adenosylmethionine decarboxylase"/>
    <property type="match status" value="1"/>
</dbReference>
<dbReference type="SUPFAM" id="SSF56276">
    <property type="entry name" value="S-adenosylmethionine decarboxylase"/>
    <property type="match status" value="1"/>
</dbReference>
<keyword evidence="7" id="KW-0456">Lyase</keyword>
<evidence type="ECO:0000256" key="1">
    <source>
        <dbReference type="ARBA" id="ARBA00001928"/>
    </source>
</evidence>
<evidence type="ECO:0000256" key="7">
    <source>
        <dbReference type="ARBA" id="ARBA00023239"/>
    </source>
</evidence>
<keyword evidence="4" id="KW-0745">Spermidine biosynthesis</keyword>
<dbReference type="EMBL" id="CP002629">
    <property type="protein sequence ID" value="AEB09419.1"/>
    <property type="molecule type" value="Genomic_DNA"/>
</dbReference>
<proteinExistence type="predicted"/>
<evidence type="ECO:0000256" key="3">
    <source>
        <dbReference type="ARBA" id="ARBA00022813"/>
    </source>
</evidence>
<keyword evidence="12" id="KW-1185">Reference proteome</keyword>
<dbReference type="PANTHER" id="PTHR33866">
    <property type="entry name" value="S-ADENOSYLMETHIONINE DECARBOXYLASE PROENZYME"/>
    <property type="match status" value="1"/>
</dbReference>
<dbReference type="InterPro" id="IPR016067">
    <property type="entry name" value="S-AdoMet_deCO2ase_core"/>
</dbReference>
<keyword evidence="6" id="KW-0865">Zymogen</keyword>
<evidence type="ECO:0000256" key="9">
    <source>
        <dbReference type="ARBA" id="ARBA00023317"/>
    </source>
</evidence>
<organism evidence="11 12">
    <name type="scientific">Desulfobacca acetoxidans (strain ATCC 700848 / DSM 11109 / ASRB2)</name>
    <dbReference type="NCBI Taxonomy" id="880072"/>
    <lineage>
        <taxon>Bacteria</taxon>
        <taxon>Pseudomonadati</taxon>
        <taxon>Thermodesulfobacteriota</taxon>
        <taxon>Desulfobaccia</taxon>
        <taxon>Desulfobaccales</taxon>
        <taxon>Desulfobaccaceae</taxon>
        <taxon>Desulfobacca</taxon>
    </lineage>
</organism>
<evidence type="ECO:0000313" key="11">
    <source>
        <dbReference type="EMBL" id="AEB09419.1"/>
    </source>
</evidence>
<keyword evidence="2" id="KW-0210">Decarboxylase</keyword>
<evidence type="ECO:0000256" key="2">
    <source>
        <dbReference type="ARBA" id="ARBA00022793"/>
    </source>
</evidence>
<dbReference type="GO" id="GO:0004014">
    <property type="term" value="F:adenosylmethionine decarboxylase activity"/>
    <property type="evidence" value="ECO:0007669"/>
    <property type="project" value="InterPro"/>
</dbReference>
<comment type="cofactor">
    <cofactor evidence="1">
        <name>pyruvate</name>
        <dbReference type="ChEBI" id="CHEBI:15361"/>
    </cofactor>
</comment>
<dbReference type="GO" id="GO:0008295">
    <property type="term" value="P:spermidine biosynthetic process"/>
    <property type="evidence" value="ECO:0007669"/>
    <property type="project" value="UniProtKB-KW"/>
</dbReference>
<keyword evidence="3" id="KW-0068">Autocatalytic cleavage</keyword>
<evidence type="ECO:0000256" key="5">
    <source>
        <dbReference type="ARBA" id="ARBA00023115"/>
    </source>
</evidence>
<dbReference type="InterPro" id="IPR017716">
    <property type="entry name" value="S-AdoMet_deCOase_pro-enz"/>
</dbReference>
<dbReference type="InterPro" id="IPR003826">
    <property type="entry name" value="AdoMetDC_fam_prok"/>
</dbReference>
<dbReference type="KEGG" id="dao:Desac_1565"/>
<accession>F2NHT4</accession>
<dbReference type="Pfam" id="PF02675">
    <property type="entry name" value="AdoMet_dc"/>
    <property type="match status" value="1"/>
</dbReference>
<dbReference type="PANTHER" id="PTHR33866:SF2">
    <property type="entry name" value="S-ADENOSYLMETHIONINE DECARBOXYLASE PROENZYME"/>
    <property type="match status" value="1"/>
</dbReference>
<dbReference type="eggNOG" id="COG1586">
    <property type="taxonomic scope" value="Bacteria"/>
</dbReference>
<protein>
    <submittedName>
        <fullName evidence="11">S-adenosylmethionine decarboxylase proenzyme</fullName>
    </submittedName>
</protein>
<reference evidence="11 12" key="1">
    <citation type="journal article" date="2011" name="Stand. Genomic Sci.">
        <title>Complete genome sequence of the acetate-degrading sulfate reducer Desulfobacca acetoxidans type strain (ASRB2).</title>
        <authorList>
            <person name="Goker M."/>
            <person name="Teshima H."/>
            <person name="Lapidus A."/>
            <person name="Nolan M."/>
            <person name="Lucas S."/>
            <person name="Hammon N."/>
            <person name="Deshpande S."/>
            <person name="Cheng J.F."/>
            <person name="Tapia R."/>
            <person name="Han C."/>
            <person name="Goodwin L."/>
            <person name="Pitluck S."/>
            <person name="Huntemann M."/>
            <person name="Liolios K."/>
            <person name="Ivanova N."/>
            <person name="Pagani I."/>
            <person name="Mavromatis K."/>
            <person name="Ovchinikova G."/>
            <person name="Pati A."/>
            <person name="Chen A."/>
            <person name="Palaniappan K."/>
            <person name="Land M."/>
            <person name="Hauser L."/>
            <person name="Brambilla E.M."/>
            <person name="Rohde M."/>
            <person name="Spring S."/>
            <person name="Detter J.C."/>
            <person name="Woyke T."/>
            <person name="Bristow J."/>
            <person name="Eisen J.A."/>
            <person name="Markowitz V."/>
            <person name="Hugenholtz P."/>
            <person name="Kyrpides N.C."/>
            <person name="Klenk H.P."/>
        </authorList>
    </citation>
    <scope>NUCLEOTIDE SEQUENCE [LARGE SCALE GENOMIC DNA]</scope>
    <source>
        <strain evidence="12">ATCC 700848 / DSM 11109 / ASRB2</strain>
    </source>
</reference>
<dbReference type="AlphaFoldDB" id="F2NHT4"/>
<keyword evidence="5" id="KW-0620">Polyamine biosynthesis</keyword>
<feature type="region of interest" description="Disordered" evidence="10">
    <location>
        <begin position="1"/>
        <end position="20"/>
    </location>
</feature>
<keyword evidence="8" id="KW-0704">Schiff base</keyword>
<evidence type="ECO:0000256" key="8">
    <source>
        <dbReference type="ARBA" id="ARBA00023270"/>
    </source>
</evidence>